<dbReference type="Proteomes" id="UP001595900">
    <property type="component" value="Unassembled WGS sequence"/>
</dbReference>
<proteinExistence type="predicted"/>
<name>A0ABV8Q868_9MICO</name>
<feature type="transmembrane region" description="Helical" evidence="5">
    <location>
        <begin position="172"/>
        <end position="192"/>
    </location>
</feature>
<accession>A0ABV8Q868</accession>
<protein>
    <submittedName>
        <fullName evidence="6">TDT family transporter</fullName>
    </submittedName>
</protein>
<feature type="transmembrane region" description="Helical" evidence="5">
    <location>
        <begin position="204"/>
        <end position="224"/>
    </location>
</feature>
<dbReference type="RefSeq" id="WP_390230156.1">
    <property type="nucleotide sequence ID" value="NZ_JBHSCN010000006.1"/>
</dbReference>
<dbReference type="PANTHER" id="PTHR37955">
    <property type="entry name" value="TELLURITE RESISTANCE PROTEIN TEHA"/>
    <property type="match status" value="1"/>
</dbReference>
<comment type="subcellular location">
    <subcellularLocation>
        <location evidence="1">Membrane</location>
        <topology evidence="1">Multi-pass membrane protein</topology>
    </subcellularLocation>
</comment>
<dbReference type="Gene3D" id="1.50.10.150">
    <property type="entry name" value="Voltage-dependent anion channel"/>
    <property type="match status" value="1"/>
</dbReference>
<feature type="transmembrane region" description="Helical" evidence="5">
    <location>
        <begin position="21"/>
        <end position="44"/>
    </location>
</feature>
<reference evidence="7" key="1">
    <citation type="journal article" date="2019" name="Int. J. Syst. Evol. Microbiol.">
        <title>The Global Catalogue of Microorganisms (GCM) 10K type strain sequencing project: providing services to taxonomists for standard genome sequencing and annotation.</title>
        <authorList>
            <consortium name="The Broad Institute Genomics Platform"/>
            <consortium name="The Broad Institute Genome Sequencing Center for Infectious Disease"/>
            <person name="Wu L."/>
            <person name="Ma J."/>
        </authorList>
    </citation>
    <scope>NUCLEOTIDE SEQUENCE [LARGE SCALE GENOMIC DNA]</scope>
    <source>
        <strain evidence="7">CGMCC 1.10363</strain>
    </source>
</reference>
<evidence type="ECO:0000313" key="6">
    <source>
        <dbReference type="EMBL" id="MFC4244510.1"/>
    </source>
</evidence>
<keyword evidence="3 5" id="KW-1133">Transmembrane helix</keyword>
<feature type="transmembrane region" description="Helical" evidence="5">
    <location>
        <begin position="264"/>
        <end position="282"/>
    </location>
</feature>
<dbReference type="Pfam" id="PF03595">
    <property type="entry name" value="SLAC1"/>
    <property type="match status" value="1"/>
</dbReference>
<evidence type="ECO:0000256" key="5">
    <source>
        <dbReference type="SAM" id="Phobius"/>
    </source>
</evidence>
<comment type="caution">
    <text evidence="6">The sequence shown here is derived from an EMBL/GenBank/DDBJ whole genome shotgun (WGS) entry which is preliminary data.</text>
</comment>
<feature type="transmembrane region" description="Helical" evidence="5">
    <location>
        <begin position="111"/>
        <end position="132"/>
    </location>
</feature>
<feature type="transmembrane region" description="Helical" evidence="5">
    <location>
        <begin position="288"/>
        <end position="310"/>
    </location>
</feature>
<gene>
    <name evidence="6" type="ORF">ACFOYW_14125</name>
</gene>
<dbReference type="PANTHER" id="PTHR37955:SF1">
    <property type="entry name" value="DEP DOMAIN-CONTAINING PROTEIN"/>
    <property type="match status" value="1"/>
</dbReference>
<keyword evidence="7" id="KW-1185">Reference proteome</keyword>
<feature type="transmembrane region" description="Helical" evidence="5">
    <location>
        <begin position="144"/>
        <end position="166"/>
    </location>
</feature>
<evidence type="ECO:0000256" key="4">
    <source>
        <dbReference type="ARBA" id="ARBA00023136"/>
    </source>
</evidence>
<organism evidence="6 7">
    <name type="scientific">Gryllotalpicola reticulitermitis</name>
    <dbReference type="NCBI Taxonomy" id="1184153"/>
    <lineage>
        <taxon>Bacteria</taxon>
        <taxon>Bacillati</taxon>
        <taxon>Actinomycetota</taxon>
        <taxon>Actinomycetes</taxon>
        <taxon>Micrococcales</taxon>
        <taxon>Microbacteriaceae</taxon>
        <taxon>Gryllotalpicola</taxon>
    </lineage>
</organism>
<evidence type="ECO:0000256" key="3">
    <source>
        <dbReference type="ARBA" id="ARBA00022989"/>
    </source>
</evidence>
<evidence type="ECO:0000256" key="1">
    <source>
        <dbReference type="ARBA" id="ARBA00004141"/>
    </source>
</evidence>
<dbReference type="InterPro" id="IPR004695">
    <property type="entry name" value="SLAC1/Mae1/Ssu1/TehA"/>
</dbReference>
<evidence type="ECO:0000256" key="2">
    <source>
        <dbReference type="ARBA" id="ARBA00022692"/>
    </source>
</evidence>
<evidence type="ECO:0000313" key="7">
    <source>
        <dbReference type="Proteomes" id="UP001595900"/>
    </source>
</evidence>
<feature type="transmembrane region" description="Helical" evidence="5">
    <location>
        <begin position="50"/>
        <end position="69"/>
    </location>
</feature>
<keyword evidence="2 5" id="KW-0812">Transmembrane</keyword>
<dbReference type="EMBL" id="JBHSCN010000006">
    <property type="protein sequence ID" value="MFC4244510.1"/>
    <property type="molecule type" value="Genomic_DNA"/>
</dbReference>
<dbReference type="InterPro" id="IPR038665">
    <property type="entry name" value="Voltage-dep_anion_channel_sf"/>
</dbReference>
<dbReference type="InterPro" id="IPR052951">
    <property type="entry name" value="Tellurite_res_ion_channel"/>
</dbReference>
<keyword evidence="4 5" id="KW-0472">Membrane</keyword>
<feature type="transmembrane region" description="Helical" evidence="5">
    <location>
        <begin position="236"/>
        <end position="252"/>
    </location>
</feature>
<feature type="transmembrane region" description="Helical" evidence="5">
    <location>
        <begin position="81"/>
        <end position="105"/>
    </location>
</feature>
<sequence length="320" mass="33753">MRTLSPSSSAKVAGRTIPLALFGMPLGLAGLAGAWTATVALGAPVWPAEVLYAASSALWLILGALYFSGGLRRRGTFRADVTHPVGGPFVAVIPLIAVLLAAHYTKYDFTVFGWICGAAIAALAVVMARLIAHWLNGGVELASLHGGYFIPVVAGPNVASIGFSTLGMHDAAIASVGAGIFFWIAITAAMIVRMVSGADVPVALKPGTAGFLAATATTNLAWLLAHPTAVDTTQQMLTGVLVIMLLVQGFLITEYGKLRFGQSWWIFTFPLASTANYALHWLDLTRVAGWQFWSWLVLAVVTAFVLYVAARTVSRAVRPA</sequence>